<dbReference type="STRING" id="1149755.A0A2J6QSL0"/>
<dbReference type="InterPro" id="IPR027417">
    <property type="entry name" value="P-loop_NTPase"/>
</dbReference>
<gene>
    <name evidence="3" type="ORF">L207DRAFT_593672</name>
</gene>
<evidence type="ECO:0000259" key="2">
    <source>
        <dbReference type="Pfam" id="PF24883"/>
    </source>
</evidence>
<dbReference type="SUPFAM" id="SSF52540">
    <property type="entry name" value="P-loop containing nucleoside triphosphate hydrolases"/>
    <property type="match status" value="1"/>
</dbReference>
<protein>
    <recommendedName>
        <fullName evidence="2">Nephrocystin 3-like N-terminal domain-containing protein</fullName>
    </recommendedName>
</protein>
<dbReference type="Pfam" id="PF24883">
    <property type="entry name" value="NPHP3_N"/>
    <property type="match status" value="1"/>
</dbReference>
<dbReference type="AlphaFoldDB" id="A0A2J6QSL0"/>
<keyword evidence="4" id="KW-1185">Reference proteome</keyword>
<name>A0A2J6QSL0_HYAVF</name>
<feature type="domain" description="Nephrocystin 3-like N-terminal" evidence="2">
    <location>
        <begin position="252"/>
        <end position="406"/>
    </location>
</feature>
<dbReference type="Proteomes" id="UP000235786">
    <property type="component" value="Unassembled WGS sequence"/>
</dbReference>
<accession>A0A2J6QSL0</accession>
<dbReference type="PANTHER" id="PTHR10039:SF15">
    <property type="entry name" value="NACHT DOMAIN-CONTAINING PROTEIN"/>
    <property type="match status" value="1"/>
</dbReference>
<dbReference type="EMBL" id="KZ613976">
    <property type="protein sequence ID" value="PMD29253.1"/>
    <property type="molecule type" value="Genomic_DNA"/>
</dbReference>
<dbReference type="PANTHER" id="PTHR10039">
    <property type="entry name" value="AMELOGENIN"/>
    <property type="match status" value="1"/>
</dbReference>
<dbReference type="InterPro" id="IPR056884">
    <property type="entry name" value="NPHP3-like_N"/>
</dbReference>
<evidence type="ECO:0000313" key="3">
    <source>
        <dbReference type="EMBL" id="PMD29253.1"/>
    </source>
</evidence>
<organism evidence="3 4">
    <name type="scientific">Hyaloscypha variabilis (strain UAMH 11265 / GT02V1 / F)</name>
    <name type="common">Meliniomyces variabilis</name>
    <dbReference type="NCBI Taxonomy" id="1149755"/>
    <lineage>
        <taxon>Eukaryota</taxon>
        <taxon>Fungi</taxon>
        <taxon>Dikarya</taxon>
        <taxon>Ascomycota</taxon>
        <taxon>Pezizomycotina</taxon>
        <taxon>Leotiomycetes</taxon>
        <taxon>Helotiales</taxon>
        <taxon>Hyaloscyphaceae</taxon>
        <taxon>Hyaloscypha</taxon>
        <taxon>Hyaloscypha variabilis</taxon>
    </lineage>
</organism>
<reference evidence="3 4" key="1">
    <citation type="submission" date="2016-04" db="EMBL/GenBank/DDBJ databases">
        <title>A degradative enzymes factory behind the ericoid mycorrhizal symbiosis.</title>
        <authorList>
            <consortium name="DOE Joint Genome Institute"/>
            <person name="Martino E."/>
            <person name="Morin E."/>
            <person name="Grelet G."/>
            <person name="Kuo A."/>
            <person name="Kohler A."/>
            <person name="Daghino S."/>
            <person name="Barry K."/>
            <person name="Choi C."/>
            <person name="Cichocki N."/>
            <person name="Clum A."/>
            <person name="Copeland A."/>
            <person name="Hainaut M."/>
            <person name="Haridas S."/>
            <person name="Labutti K."/>
            <person name="Lindquist E."/>
            <person name="Lipzen A."/>
            <person name="Khouja H.-R."/>
            <person name="Murat C."/>
            <person name="Ohm R."/>
            <person name="Olson A."/>
            <person name="Spatafora J."/>
            <person name="Veneault-Fourrey C."/>
            <person name="Henrissat B."/>
            <person name="Grigoriev I."/>
            <person name="Martin F."/>
            <person name="Perotto S."/>
        </authorList>
    </citation>
    <scope>NUCLEOTIDE SEQUENCE [LARGE SCALE GENOMIC DNA]</scope>
    <source>
        <strain evidence="3 4">F</strain>
    </source>
</reference>
<dbReference type="Gene3D" id="3.40.50.300">
    <property type="entry name" value="P-loop containing nucleotide triphosphate hydrolases"/>
    <property type="match status" value="1"/>
</dbReference>
<proteinExistence type="predicted"/>
<evidence type="ECO:0000256" key="1">
    <source>
        <dbReference type="ARBA" id="ARBA00022737"/>
    </source>
</evidence>
<sequence length="523" mass="58440">MDGISAFETIVSLVQLAWQVTQYIKEVKGAEGERQKLILELIRARGLLITVKDLADGVEKDTWAEAITGLLGQNGPLDAFKGLLEDIMDKLGLERTSKEAPKTQQAASGILKSRLSKLVNYFQRVSSSGSSTNATRKRSDTFEPPPNDYRWTITVQLKSTVKDLKWPFTQPEVEALIDKLEPIKTHFLVAISSDNIRLSKLIYGDTRAMIQHQEGSKPWTQEQKLLFKTISTIKPPPHATFEQLERLKQGASWLLHHSTFHDWLSSGSALLLIGGAGSGKTSICAVLENYLRGSDDASENLVVPIYFSISDPLGFDNLQAMLALIIEHMLKVRPQIQKYYNKLMLTGEGPLEVNDCLRIIHRARQDFQNVYILIDALDECDHELAQEAVAKLTGLRSPLRVFATSRPGPLAKYFQYEITISEEAISGDMETYVQTTLAEELPFYSRLDPAQVAKITKTIVAQSEGVIFYAKLLIHELSRARTTGEIFDRLEGSARYTANPMSTILESLSKSEEGRQTIKEAGP</sequence>
<dbReference type="OrthoDB" id="7464126at2759"/>
<keyword evidence="1" id="KW-0677">Repeat</keyword>
<evidence type="ECO:0000313" key="4">
    <source>
        <dbReference type="Proteomes" id="UP000235786"/>
    </source>
</evidence>